<evidence type="ECO:0008006" key="3">
    <source>
        <dbReference type="Google" id="ProtNLM"/>
    </source>
</evidence>
<keyword evidence="2" id="KW-1185">Reference proteome</keyword>
<dbReference type="SUPFAM" id="SSF51126">
    <property type="entry name" value="Pectin lyase-like"/>
    <property type="match status" value="2"/>
</dbReference>
<evidence type="ECO:0000313" key="2">
    <source>
        <dbReference type="Proteomes" id="UP001190700"/>
    </source>
</evidence>
<reference evidence="1 2" key="1">
    <citation type="journal article" date="2015" name="Genome Biol. Evol.">
        <title>Comparative Genomics of a Bacterivorous Green Alga Reveals Evolutionary Causalities and Consequences of Phago-Mixotrophic Mode of Nutrition.</title>
        <authorList>
            <person name="Burns J.A."/>
            <person name="Paasch A."/>
            <person name="Narechania A."/>
            <person name="Kim E."/>
        </authorList>
    </citation>
    <scope>NUCLEOTIDE SEQUENCE [LARGE SCALE GENOMIC DNA]</scope>
    <source>
        <strain evidence="1 2">PLY_AMNH</strain>
    </source>
</reference>
<proteinExistence type="predicted"/>
<gene>
    <name evidence="1" type="ORF">CYMTET_21314</name>
</gene>
<dbReference type="Gene3D" id="2.160.20.10">
    <property type="entry name" value="Single-stranded right-handed beta-helix, Pectin lyase-like"/>
    <property type="match status" value="1"/>
</dbReference>
<dbReference type="SMART" id="SM00710">
    <property type="entry name" value="PbH1"/>
    <property type="match status" value="10"/>
</dbReference>
<feature type="non-terminal residue" evidence="1">
    <location>
        <position position="1"/>
    </location>
</feature>
<dbReference type="AlphaFoldDB" id="A0AAE0L3C4"/>
<name>A0AAE0L3C4_9CHLO</name>
<dbReference type="PANTHER" id="PTHR11319">
    <property type="entry name" value="G PROTEIN-COUPLED RECEPTOR-RELATED"/>
    <property type="match status" value="1"/>
</dbReference>
<dbReference type="InterPro" id="IPR006626">
    <property type="entry name" value="PbH1"/>
</dbReference>
<protein>
    <recommendedName>
        <fullName evidence="3">Right handed beta helix domain-containing protein</fullName>
    </recommendedName>
</protein>
<dbReference type="EMBL" id="LGRX02010494">
    <property type="protein sequence ID" value="KAK3270289.1"/>
    <property type="molecule type" value="Genomic_DNA"/>
</dbReference>
<dbReference type="InterPro" id="IPR012334">
    <property type="entry name" value="Pectin_lyas_fold"/>
</dbReference>
<dbReference type="InterPro" id="IPR011050">
    <property type="entry name" value="Pectin_lyase_fold/virulence"/>
</dbReference>
<organism evidence="1 2">
    <name type="scientific">Cymbomonas tetramitiformis</name>
    <dbReference type="NCBI Taxonomy" id="36881"/>
    <lineage>
        <taxon>Eukaryota</taxon>
        <taxon>Viridiplantae</taxon>
        <taxon>Chlorophyta</taxon>
        <taxon>Pyramimonadophyceae</taxon>
        <taxon>Pyramimonadales</taxon>
        <taxon>Pyramimonadaceae</taxon>
        <taxon>Cymbomonas</taxon>
    </lineage>
</organism>
<sequence>EGAAVRAAVHEVELVVGEACTLRSAFRGCGAQWYGGVAYAKGSADITITTSNMLSNTVEFSGGVAAVGANSDSDIIITGSNVEYNSASDCGGVASISESPNGSIIMINNNIAGNSVPSESYYAKGGGVACAYHSGNIMTGCNMTRNTIAAGGGAVARAFWSRDVTITSSNVLNNTASSGSGGVVSMEDSWNVTISGSNVMYNYADGYGSVVDSASSGCITIIGSHAEQNKGVGVARGYDILDITITDTTAVRNSAEKYYGPVVYIDYSPNGHVNLTDIVMSHNTAFNGGAVYARAAGISMHRCSIKRNEAIDSGGVAYVDSTPVTITDCDISQNSAGDGGVVYLRADEQYDGSGYDGSITITSSNITQNSAQVLGGVMYVENGGNITIAGSDISHNIASEHGGVAYLTVYGNLIITDCNVAHNEAGGDGGVAYSEQNENIIITRSDMTSNTAGVQQSEKQGFLCLSHGIANRHTA</sequence>
<accession>A0AAE0L3C4</accession>
<dbReference type="Proteomes" id="UP001190700">
    <property type="component" value="Unassembled WGS sequence"/>
</dbReference>
<dbReference type="PANTHER" id="PTHR11319:SF35">
    <property type="entry name" value="OUTER MEMBRANE PROTEIN PMPC-RELATED"/>
    <property type="match status" value="1"/>
</dbReference>
<comment type="caution">
    <text evidence="1">The sequence shown here is derived from an EMBL/GenBank/DDBJ whole genome shotgun (WGS) entry which is preliminary data.</text>
</comment>
<evidence type="ECO:0000313" key="1">
    <source>
        <dbReference type="EMBL" id="KAK3270289.1"/>
    </source>
</evidence>